<name>A0AAN6ZRB2_9PEZI</name>
<evidence type="ECO:0000313" key="3">
    <source>
        <dbReference type="Proteomes" id="UP001302676"/>
    </source>
</evidence>
<sequence length="159" mass="15639">MQVTALTAQALLSSVAVAAVASSDDISPNPATLFTRDTSGGDAVSCGGGYMPNNATCCGGSTYCESGDVCTKDGGCCPKGQTCTGVATSCEAGQKVCHDACVPEGADCCGANRFCPPDFYCGTGDQCFSNSASGSAGGAVSRGLVVAVAGAVGYWVSRQ</sequence>
<keyword evidence="3" id="KW-1185">Reference proteome</keyword>
<keyword evidence="1" id="KW-0732">Signal</keyword>
<dbReference type="AlphaFoldDB" id="A0AAN6ZRB2"/>
<reference evidence="2" key="2">
    <citation type="submission" date="2023-05" db="EMBL/GenBank/DDBJ databases">
        <authorList>
            <consortium name="Lawrence Berkeley National Laboratory"/>
            <person name="Steindorff A."/>
            <person name="Hensen N."/>
            <person name="Bonometti L."/>
            <person name="Westerberg I."/>
            <person name="Brannstrom I.O."/>
            <person name="Guillou S."/>
            <person name="Cros-Aarteil S."/>
            <person name="Calhoun S."/>
            <person name="Haridas S."/>
            <person name="Kuo A."/>
            <person name="Mondo S."/>
            <person name="Pangilinan J."/>
            <person name="Riley R."/>
            <person name="Labutti K."/>
            <person name="Andreopoulos B."/>
            <person name="Lipzen A."/>
            <person name="Chen C."/>
            <person name="Yanf M."/>
            <person name="Daum C."/>
            <person name="Ng V."/>
            <person name="Clum A."/>
            <person name="Ohm R."/>
            <person name="Martin F."/>
            <person name="Silar P."/>
            <person name="Natvig D."/>
            <person name="Lalanne C."/>
            <person name="Gautier V."/>
            <person name="Ament-Velasquez S.L."/>
            <person name="Kruys A."/>
            <person name="Hutchinson M.I."/>
            <person name="Powell A.J."/>
            <person name="Barry K."/>
            <person name="Miller A.N."/>
            <person name="Grigoriev I.V."/>
            <person name="Debuchy R."/>
            <person name="Gladieux P."/>
            <person name="Thoren M.H."/>
            <person name="Johannesson H."/>
        </authorList>
    </citation>
    <scope>NUCLEOTIDE SEQUENCE</scope>
    <source>
        <strain evidence="2">CBS 141.50</strain>
    </source>
</reference>
<evidence type="ECO:0008006" key="4">
    <source>
        <dbReference type="Google" id="ProtNLM"/>
    </source>
</evidence>
<dbReference type="EMBL" id="MU853556">
    <property type="protein sequence ID" value="KAK4147398.1"/>
    <property type="molecule type" value="Genomic_DNA"/>
</dbReference>
<organism evidence="2 3">
    <name type="scientific">Dichotomopilus funicola</name>
    <dbReference type="NCBI Taxonomy" id="1934379"/>
    <lineage>
        <taxon>Eukaryota</taxon>
        <taxon>Fungi</taxon>
        <taxon>Dikarya</taxon>
        <taxon>Ascomycota</taxon>
        <taxon>Pezizomycotina</taxon>
        <taxon>Sordariomycetes</taxon>
        <taxon>Sordariomycetidae</taxon>
        <taxon>Sordariales</taxon>
        <taxon>Chaetomiaceae</taxon>
        <taxon>Dichotomopilus</taxon>
    </lineage>
</organism>
<accession>A0AAN6ZRB2</accession>
<feature type="signal peptide" evidence="1">
    <location>
        <begin position="1"/>
        <end position="22"/>
    </location>
</feature>
<evidence type="ECO:0000256" key="1">
    <source>
        <dbReference type="SAM" id="SignalP"/>
    </source>
</evidence>
<evidence type="ECO:0000313" key="2">
    <source>
        <dbReference type="EMBL" id="KAK4147398.1"/>
    </source>
</evidence>
<dbReference type="RefSeq" id="XP_062640769.1">
    <property type="nucleotide sequence ID" value="XM_062779246.1"/>
</dbReference>
<protein>
    <recommendedName>
        <fullName evidence="4">Granulin</fullName>
    </recommendedName>
</protein>
<reference evidence="2" key="1">
    <citation type="journal article" date="2023" name="Mol. Phylogenet. Evol.">
        <title>Genome-scale phylogeny and comparative genomics of the fungal order Sordariales.</title>
        <authorList>
            <person name="Hensen N."/>
            <person name="Bonometti L."/>
            <person name="Westerberg I."/>
            <person name="Brannstrom I.O."/>
            <person name="Guillou S."/>
            <person name="Cros-Aarteil S."/>
            <person name="Calhoun S."/>
            <person name="Haridas S."/>
            <person name="Kuo A."/>
            <person name="Mondo S."/>
            <person name="Pangilinan J."/>
            <person name="Riley R."/>
            <person name="LaButti K."/>
            <person name="Andreopoulos B."/>
            <person name="Lipzen A."/>
            <person name="Chen C."/>
            <person name="Yan M."/>
            <person name="Daum C."/>
            <person name="Ng V."/>
            <person name="Clum A."/>
            <person name="Steindorff A."/>
            <person name="Ohm R.A."/>
            <person name="Martin F."/>
            <person name="Silar P."/>
            <person name="Natvig D.O."/>
            <person name="Lalanne C."/>
            <person name="Gautier V."/>
            <person name="Ament-Velasquez S.L."/>
            <person name="Kruys A."/>
            <person name="Hutchinson M.I."/>
            <person name="Powell A.J."/>
            <person name="Barry K."/>
            <person name="Miller A.N."/>
            <person name="Grigoriev I.V."/>
            <person name="Debuchy R."/>
            <person name="Gladieux P."/>
            <person name="Hiltunen Thoren M."/>
            <person name="Johannesson H."/>
        </authorList>
    </citation>
    <scope>NUCLEOTIDE SEQUENCE</scope>
    <source>
        <strain evidence="2">CBS 141.50</strain>
    </source>
</reference>
<comment type="caution">
    <text evidence="2">The sequence shown here is derived from an EMBL/GenBank/DDBJ whole genome shotgun (WGS) entry which is preliminary data.</text>
</comment>
<feature type="chain" id="PRO_5042858964" description="Granulin" evidence="1">
    <location>
        <begin position="23"/>
        <end position="159"/>
    </location>
</feature>
<gene>
    <name evidence="2" type="ORF">C8A04DRAFT_24642</name>
</gene>
<dbReference type="GeneID" id="87815859"/>
<dbReference type="Proteomes" id="UP001302676">
    <property type="component" value="Unassembled WGS sequence"/>
</dbReference>
<proteinExistence type="predicted"/>